<feature type="compositionally biased region" description="Basic and acidic residues" evidence="1">
    <location>
        <begin position="124"/>
        <end position="139"/>
    </location>
</feature>
<feature type="region of interest" description="Disordered" evidence="1">
    <location>
        <begin position="1"/>
        <end position="39"/>
    </location>
</feature>
<dbReference type="EMBL" id="BLLO01000020">
    <property type="protein sequence ID" value="GFH78594.1"/>
    <property type="molecule type" value="Genomic_DNA"/>
</dbReference>
<feature type="compositionally biased region" description="Basic and acidic residues" evidence="1">
    <location>
        <begin position="11"/>
        <end position="20"/>
    </location>
</feature>
<protein>
    <submittedName>
        <fullName evidence="2">Uncharacterized protein</fullName>
    </submittedName>
</protein>
<feature type="region of interest" description="Disordered" evidence="1">
    <location>
        <begin position="102"/>
        <end position="147"/>
    </location>
</feature>
<feature type="compositionally biased region" description="Acidic residues" evidence="1">
    <location>
        <begin position="1"/>
        <end position="10"/>
    </location>
</feature>
<sequence length="219" mass="22809">MVAQEEEPPGGDDHVERDRGGSVAGREVGLVDDGAVDGQTAPCVAADDAVTAGPHDPLDEVALTEVLGAVEDDHVPAARLVSETVGQLVDQDPVTDAQLRLHRPARDLERLEDEGAEQQDEDHTDGKPRGEPASREPGRTRGARPLLRPGFLRDVPWSGGGGAVALLVLCFGVHRCQMLSGSASDTNRQAALDLFVGPAPARLSAPGPSPGGFSCRASP</sequence>
<evidence type="ECO:0000313" key="3">
    <source>
        <dbReference type="Proteomes" id="UP000480804"/>
    </source>
</evidence>
<comment type="caution">
    <text evidence="2">The sequence shown here is derived from an EMBL/GenBank/DDBJ whole genome shotgun (WGS) entry which is preliminary data.</text>
</comment>
<reference evidence="2 3" key="1">
    <citation type="submission" date="2020-02" db="EMBL/GenBank/DDBJ databases">
        <title>Whole genome shotgun sequence of Streptomyces gougerotii NBRC 13043.</title>
        <authorList>
            <person name="Ichikawa N."/>
            <person name="Komaki H."/>
            <person name="Tamura T."/>
        </authorList>
    </citation>
    <scope>NUCLEOTIDE SEQUENCE [LARGE SCALE GENOMIC DNA]</scope>
    <source>
        <strain evidence="2 3">NBRC 13043</strain>
    </source>
</reference>
<feature type="compositionally biased region" description="Acidic residues" evidence="1">
    <location>
        <begin position="110"/>
        <end position="123"/>
    </location>
</feature>
<accession>A0ABQ1D7Y6</accession>
<evidence type="ECO:0000256" key="1">
    <source>
        <dbReference type="SAM" id="MobiDB-lite"/>
    </source>
</evidence>
<name>A0ABQ1D7Y6_9ACTN</name>
<organism evidence="2 3">
    <name type="scientific">Streptomyces gougerotii</name>
    <dbReference type="NCBI Taxonomy" id="53448"/>
    <lineage>
        <taxon>Bacteria</taxon>
        <taxon>Bacillati</taxon>
        <taxon>Actinomycetota</taxon>
        <taxon>Actinomycetes</taxon>
        <taxon>Kitasatosporales</taxon>
        <taxon>Streptomycetaceae</taxon>
        <taxon>Streptomyces</taxon>
        <taxon>Streptomyces diastaticus group</taxon>
    </lineage>
</organism>
<evidence type="ECO:0000313" key="2">
    <source>
        <dbReference type="EMBL" id="GFH78594.1"/>
    </source>
</evidence>
<dbReference type="Proteomes" id="UP000480804">
    <property type="component" value="Unassembled WGS sequence"/>
</dbReference>
<proteinExistence type="predicted"/>
<gene>
    <name evidence="2" type="ORF">Sgou_32640</name>
</gene>
<keyword evidence="3" id="KW-1185">Reference proteome</keyword>